<dbReference type="EC" id="2.7.7.7" evidence="2"/>
<keyword evidence="3" id="KW-0808">Transferase</keyword>
<dbReference type="InterPro" id="IPR050116">
    <property type="entry name" value="DNA_polymerase-Y"/>
</dbReference>
<accession>A0AAN6JR28</accession>
<evidence type="ECO:0000256" key="3">
    <source>
        <dbReference type="ARBA" id="ARBA00022679"/>
    </source>
</evidence>
<feature type="region of interest" description="Disordered" evidence="12">
    <location>
        <begin position="196"/>
        <end position="218"/>
    </location>
</feature>
<dbReference type="Gene3D" id="1.10.150.810">
    <property type="match status" value="1"/>
</dbReference>
<dbReference type="PANTHER" id="PTHR11076:SF33">
    <property type="entry name" value="DNA POLYMERASE KAPPA"/>
    <property type="match status" value="1"/>
</dbReference>
<dbReference type="GO" id="GO:0003684">
    <property type="term" value="F:damaged DNA binding"/>
    <property type="evidence" value="ECO:0007669"/>
    <property type="project" value="InterPro"/>
</dbReference>
<dbReference type="Gene3D" id="3.30.1490.100">
    <property type="entry name" value="DNA polymerase, Y-family, little finger domain"/>
    <property type="match status" value="1"/>
</dbReference>
<dbReference type="SUPFAM" id="SSF56672">
    <property type="entry name" value="DNA/RNA polymerases"/>
    <property type="match status" value="1"/>
</dbReference>
<comment type="caution">
    <text evidence="14">The sequence shown here is derived from an EMBL/GenBank/DDBJ whole genome shotgun (WGS) entry which is preliminary data.</text>
</comment>
<evidence type="ECO:0000256" key="8">
    <source>
        <dbReference type="ARBA" id="ARBA00022842"/>
    </source>
</evidence>
<dbReference type="GO" id="GO:0005634">
    <property type="term" value="C:nucleus"/>
    <property type="evidence" value="ECO:0007669"/>
    <property type="project" value="TreeGrafter"/>
</dbReference>
<evidence type="ECO:0000256" key="5">
    <source>
        <dbReference type="ARBA" id="ARBA00022705"/>
    </source>
</evidence>
<evidence type="ECO:0000256" key="2">
    <source>
        <dbReference type="ARBA" id="ARBA00012417"/>
    </source>
</evidence>
<dbReference type="GO" id="GO:0006260">
    <property type="term" value="P:DNA replication"/>
    <property type="evidence" value="ECO:0007669"/>
    <property type="project" value="UniProtKB-KW"/>
</dbReference>
<proteinExistence type="inferred from homology"/>
<gene>
    <name evidence="14" type="ORF">OC846_004508</name>
</gene>
<keyword evidence="5" id="KW-0235">DNA replication</keyword>
<comment type="similarity">
    <text evidence="1">Belongs to the DNA polymerase type-Y family.</text>
</comment>
<keyword evidence="15" id="KW-1185">Reference proteome</keyword>
<dbReference type="Proteomes" id="UP001176517">
    <property type="component" value="Unassembled WGS sequence"/>
</dbReference>
<dbReference type="GO" id="GO:0042276">
    <property type="term" value="P:error-prone translesion synthesis"/>
    <property type="evidence" value="ECO:0007669"/>
    <property type="project" value="TreeGrafter"/>
</dbReference>
<keyword evidence="9" id="KW-0239">DNA-directed DNA polymerase</keyword>
<dbReference type="InterPro" id="IPR043502">
    <property type="entry name" value="DNA/RNA_pol_sf"/>
</dbReference>
<keyword evidence="4" id="KW-0548">Nucleotidyltransferase</keyword>
<keyword evidence="8" id="KW-0460">Magnesium</keyword>
<reference evidence="14" key="1">
    <citation type="journal article" date="2023" name="PhytoFront">
        <title>Draft Genome Resources of Seven Strains of Tilletia horrida, Causal Agent of Kernel Smut of Rice.</title>
        <authorList>
            <person name="Khanal S."/>
            <person name="Antony Babu S."/>
            <person name="Zhou X.G."/>
        </authorList>
    </citation>
    <scope>NUCLEOTIDE SEQUENCE</scope>
    <source>
        <strain evidence="14">TX6</strain>
    </source>
</reference>
<evidence type="ECO:0000256" key="6">
    <source>
        <dbReference type="ARBA" id="ARBA00022723"/>
    </source>
</evidence>
<sequence length="468" mass="51761">MQFMANLPVRKIPGIGRVTERILSAVNVNTCGDIWEHRHELYLTFGNSLDQLLSAYLGLGSTHVRPNDRRERKSVGRETTFRPTSDMELLKEELRGCADQVEIDLERNHFKGRTVTLVAKKDTFQRFTRARSGTTFLHKADDLYNITVSLLLAEGADFERQHPGLKLTLRLIGVRVTQLKDLEPPDNQIKKLFEAAEGRNSGQRPPRRQATDDEEDEELKEALRLSLLQSRKDSILNEDELIPADIDVTAPTLEADEEGHQQDGLDSPRKAVLREVTRTPQKRSSVDRLGPQVCSSSFSPPRPKQPEKLQAIQFDKRPPKASASDLASTPASDVKKEGQLASSARPAGSGSGTAIARSATCPICQQDIKYWSNQELNRQIDDCMEGRGHSVETARSEGRGKSSPSEESMVLPDTVDASAKRKARLSTSSGKEGDGGTKEKKAGRSSSAAGGPLDMWLNKRRRTDASSN</sequence>
<keyword evidence="7" id="KW-0227">DNA damage</keyword>
<organism evidence="14 15">
    <name type="scientific">Tilletia horrida</name>
    <dbReference type="NCBI Taxonomy" id="155126"/>
    <lineage>
        <taxon>Eukaryota</taxon>
        <taxon>Fungi</taxon>
        <taxon>Dikarya</taxon>
        <taxon>Basidiomycota</taxon>
        <taxon>Ustilaginomycotina</taxon>
        <taxon>Exobasidiomycetes</taxon>
        <taxon>Tilletiales</taxon>
        <taxon>Tilletiaceae</taxon>
        <taxon>Tilletia</taxon>
    </lineage>
</organism>
<evidence type="ECO:0000256" key="7">
    <source>
        <dbReference type="ARBA" id="ARBA00022763"/>
    </source>
</evidence>
<protein>
    <recommendedName>
        <fullName evidence="2">DNA-directed DNA polymerase</fullName>
        <ecNumber evidence="2">2.7.7.7</ecNumber>
    </recommendedName>
</protein>
<evidence type="ECO:0000256" key="4">
    <source>
        <dbReference type="ARBA" id="ARBA00022695"/>
    </source>
</evidence>
<dbReference type="Pfam" id="PF11799">
    <property type="entry name" value="IMS_C"/>
    <property type="match status" value="1"/>
</dbReference>
<dbReference type="InterPro" id="IPR017961">
    <property type="entry name" value="DNA_pol_Y-fam_little_finger"/>
</dbReference>
<evidence type="ECO:0000256" key="1">
    <source>
        <dbReference type="ARBA" id="ARBA00010945"/>
    </source>
</evidence>
<dbReference type="PROSITE" id="PS50330">
    <property type="entry name" value="UIM"/>
    <property type="match status" value="1"/>
</dbReference>
<dbReference type="GO" id="GO:0006281">
    <property type="term" value="P:DNA repair"/>
    <property type="evidence" value="ECO:0007669"/>
    <property type="project" value="UniProtKB-KW"/>
</dbReference>
<evidence type="ECO:0000259" key="13">
    <source>
        <dbReference type="Pfam" id="PF11799"/>
    </source>
</evidence>
<feature type="domain" description="DNA polymerase Y-family little finger" evidence="13">
    <location>
        <begin position="72"/>
        <end position="183"/>
    </location>
</feature>
<dbReference type="AlphaFoldDB" id="A0AAN6JR28"/>
<feature type="region of interest" description="Disordered" evidence="12">
    <location>
        <begin position="388"/>
        <end position="468"/>
    </location>
</feature>
<evidence type="ECO:0000313" key="15">
    <source>
        <dbReference type="Proteomes" id="UP001176517"/>
    </source>
</evidence>
<dbReference type="InterPro" id="IPR036775">
    <property type="entry name" value="DNA_pol_Y-fam_lit_finger_sf"/>
</dbReference>
<evidence type="ECO:0000256" key="12">
    <source>
        <dbReference type="SAM" id="MobiDB-lite"/>
    </source>
</evidence>
<keyword evidence="6" id="KW-0479">Metal-binding</keyword>
<dbReference type="PANTHER" id="PTHR11076">
    <property type="entry name" value="DNA REPAIR POLYMERASE UMUC / TRANSFERASE FAMILY MEMBER"/>
    <property type="match status" value="1"/>
</dbReference>
<evidence type="ECO:0000256" key="11">
    <source>
        <dbReference type="ARBA" id="ARBA00049244"/>
    </source>
</evidence>
<dbReference type="FunFam" id="3.30.1490.100:FF:000004">
    <property type="entry name" value="DNA polymerase IV"/>
    <property type="match status" value="1"/>
</dbReference>
<dbReference type="EMBL" id="JAPDMZ010000137">
    <property type="protein sequence ID" value="KAK0548378.1"/>
    <property type="molecule type" value="Genomic_DNA"/>
</dbReference>
<dbReference type="GO" id="GO:0003887">
    <property type="term" value="F:DNA-directed DNA polymerase activity"/>
    <property type="evidence" value="ECO:0007669"/>
    <property type="project" value="UniProtKB-KW"/>
</dbReference>
<evidence type="ECO:0000256" key="10">
    <source>
        <dbReference type="ARBA" id="ARBA00023204"/>
    </source>
</evidence>
<name>A0AAN6JR28_9BASI</name>
<comment type="catalytic activity">
    <reaction evidence="11">
        <text>DNA(n) + a 2'-deoxyribonucleoside 5'-triphosphate = DNA(n+1) + diphosphate</text>
        <dbReference type="Rhea" id="RHEA:22508"/>
        <dbReference type="Rhea" id="RHEA-COMP:17339"/>
        <dbReference type="Rhea" id="RHEA-COMP:17340"/>
        <dbReference type="ChEBI" id="CHEBI:33019"/>
        <dbReference type="ChEBI" id="CHEBI:61560"/>
        <dbReference type="ChEBI" id="CHEBI:173112"/>
        <dbReference type="EC" id="2.7.7.7"/>
    </reaction>
</comment>
<feature type="compositionally biased region" description="Low complexity" evidence="12">
    <location>
        <begin position="341"/>
        <end position="354"/>
    </location>
</feature>
<dbReference type="InterPro" id="IPR003903">
    <property type="entry name" value="UIM_dom"/>
</dbReference>
<dbReference type="GO" id="GO:0046872">
    <property type="term" value="F:metal ion binding"/>
    <property type="evidence" value="ECO:0007669"/>
    <property type="project" value="UniProtKB-KW"/>
</dbReference>
<keyword evidence="10" id="KW-0234">DNA repair</keyword>
<feature type="region of interest" description="Disordered" evidence="12">
    <location>
        <begin position="276"/>
        <end position="355"/>
    </location>
</feature>
<feature type="compositionally biased region" description="Basic and acidic residues" evidence="12">
    <location>
        <begin position="431"/>
        <end position="442"/>
    </location>
</feature>
<dbReference type="SUPFAM" id="SSF100879">
    <property type="entry name" value="Lesion bypass DNA polymerase (Y-family), little finger domain"/>
    <property type="match status" value="1"/>
</dbReference>
<evidence type="ECO:0000256" key="9">
    <source>
        <dbReference type="ARBA" id="ARBA00022932"/>
    </source>
</evidence>
<evidence type="ECO:0000313" key="14">
    <source>
        <dbReference type="EMBL" id="KAK0548378.1"/>
    </source>
</evidence>
<feature type="compositionally biased region" description="Basic and acidic residues" evidence="12">
    <location>
        <begin position="388"/>
        <end position="400"/>
    </location>
</feature>
<dbReference type="Pfam" id="PF11798">
    <property type="entry name" value="IMS_HHH"/>
    <property type="match status" value="1"/>
</dbReference>
<dbReference type="InterPro" id="IPR024728">
    <property type="entry name" value="PolY_HhH_motif"/>
</dbReference>